<evidence type="ECO:0000313" key="15">
    <source>
        <dbReference type="EMBL" id="OSI23920.1"/>
    </source>
</evidence>
<dbReference type="PANTHER" id="PTHR43091">
    <property type="entry name" value="3-OXOACYL-[ACYL-CARRIER-PROTEIN] SYNTHASE"/>
    <property type="match status" value="1"/>
</dbReference>
<feature type="active site" evidence="12">
    <location>
        <position position="278"/>
    </location>
</feature>
<comment type="subcellular location">
    <subcellularLocation>
        <location evidence="12">Cytoplasm</location>
    </subcellularLocation>
</comment>
<keyword evidence="4 12" id="KW-0444">Lipid biosynthesis</keyword>
<dbReference type="InterPro" id="IPR004655">
    <property type="entry name" value="FabH"/>
</dbReference>
<dbReference type="Gene3D" id="3.40.47.10">
    <property type="match status" value="1"/>
</dbReference>
<dbReference type="Proteomes" id="UP000193303">
    <property type="component" value="Unassembled WGS sequence"/>
</dbReference>
<evidence type="ECO:0000256" key="9">
    <source>
        <dbReference type="ARBA" id="ARBA00023268"/>
    </source>
</evidence>
<comment type="caution">
    <text evidence="15">The sequence shown here is derived from an EMBL/GenBank/DDBJ whole genome shotgun (WGS) entry which is preliminary data.</text>
</comment>
<dbReference type="RefSeq" id="WP_085358398.1">
    <property type="nucleotide sequence ID" value="NZ_MTAB01000005.1"/>
</dbReference>
<feature type="domain" description="Beta-ketoacyl-[acyl-carrier-protein] synthase III N-terminal" evidence="14">
    <location>
        <begin position="109"/>
        <end position="186"/>
    </location>
</feature>
<keyword evidence="5 12" id="KW-0808">Transferase</keyword>
<feature type="domain" description="Beta-ketoacyl-[acyl-carrier-protein] synthase III C-terminal" evidence="13">
    <location>
        <begin position="233"/>
        <end position="321"/>
    </location>
</feature>
<evidence type="ECO:0000259" key="13">
    <source>
        <dbReference type="Pfam" id="PF08541"/>
    </source>
</evidence>
<dbReference type="InterPro" id="IPR013747">
    <property type="entry name" value="ACP_syn_III_C"/>
</dbReference>
<comment type="pathway">
    <text evidence="1 12">Lipid metabolism; fatty acid biosynthesis.</text>
</comment>
<keyword evidence="12" id="KW-0963">Cytoplasm</keyword>
<dbReference type="EC" id="2.3.1.180" evidence="3 12"/>
<dbReference type="InterPro" id="IPR013751">
    <property type="entry name" value="ACP_syn_III_N"/>
</dbReference>
<evidence type="ECO:0000256" key="12">
    <source>
        <dbReference type="HAMAP-Rule" id="MF_01815"/>
    </source>
</evidence>
<evidence type="ECO:0000256" key="7">
    <source>
        <dbReference type="ARBA" id="ARBA00023098"/>
    </source>
</evidence>
<dbReference type="GO" id="GO:0004315">
    <property type="term" value="F:3-oxoacyl-[acyl-carrier-protein] synthase activity"/>
    <property type="evidence" value="ECO:0007669"/>
    <property type="project" value="InterPro"/>
</dbReference>
<keyword evidence="7 12" id="KW-0443">Lipid metabolism</keyword>
<evidence type="ECO:0000256" key="11">
    <source>
        <dbReference type="ARBA" id="ARBA00051096"/>
    </source>
</evidence>
<evidence type="ECO:0000256" key="4">
    <source>
        <dbReference type="ARBA" id="ARBA00022516"/>
    </source>
</evidence>
<sequence length="321" mass="34334">MQYAKILGTGSYLPANRVSNDDLAKKVDTSDEWITTRTGIKFRHIADEHEKTSDLAVAAARRALQDAGVAADEIDFIIVATSTPDMIFPSTATIVQQKLGIGSTGCPAFDVQAVCAGFMYALTTANAYIKSGMAEKVLVIGAETFSRIMNWEDRTTCVLFGDGAGAVVLGASDEPGIIHSKLQADGNYIDLLKTPGQVMNGQVCGTPFLTMDGPGVFKFAVKMLAKVADDVIKEAGYTPQQIDWLVPHQANKRIIDSTAKHLGLSMDKVILTVQEHGNTSAASIPLALDHGIRNGQIRRGQHLLLEGIGGGFAWGAVLLKY</sequence>
<keyword evidence="9 12" id="KW-0511">Multifunctional enzyme</keyword>
<dbReference type="NCBIfam" id="NF006829">
    <property type="entry name" value="PRK09352.1"/>
    <property type="match status" value="1"/>
</dbReference>
<dbReference type="Pfam" id="PF08545">
    <property type="entry name" value="ACP_syn_III"/>
    <property type="match status" value="1"/>
</dbReference>
<dbReference type="PANTHER" id="PTHR43091:SF1">
    <property type="entry name" value="BETA-KETOACYL-[ACYL-CARRIER-PROTEIN] SYNTHASE III, CHLOROPLASTIC"/>
    <property type="match status" value="1"/>
</dbReference>
<dbReference type="SUPFAM" id="SSF53901">
    <property type="entry name" value="Thiolase-like"/>
    <property type="match status" value="1"/>
</dbReference>
<evidence type="ECO:0000256" key="8">
    <source>
        <dbReference type="ARBA" id="ARBA00023160"/>
    </source>
</evidence>
<dbReference type="InterPro" id="IPR016039">
    <property type="entry name" value="Thiolase-like"/>
</dbReference>
<dbReference type="HAMAP" id="MF_01815">
    <property type="entry name" value="FabH"/>
    <property type="match status" value="1"/>
</dbReference>
<evidence type="ECO:0000256" key="2">
    <source>
        <dbReference type="ARBA" id="ARBA00008642"/>
    </source>
</evidence>
<dbReference type="GO" id="GO:0006633">
    <property type="term" value="P:fatty acid biosynthetic process"/>
    <property type="evidence" value="ECO:0007669"/>
    <property type="project" value="UniProtKB-UniRule"/>
</dbReference>
<comment type="function">
    <text evidence="12">Catalyzes the condensation reaction of fatty acid synthesis by the addition to an acyl acceptor of two carbons from malonyl-ACP. Catalyzes the first condensation reaction which initiates fatty acid synthesis and may therefore play a role in governing the total rate of fatty acid production. Possesses both acetoacetyl-ACP synthase and acetyl transacylase activities. Its substrate specificity determines the biosynthesis of branched-chain and/or straight-chain of fatty acids.</text>
</comment>
<name>A0A1X3DJY2_9NEIS</name>
<evidence type="ECO:0000256" key="6">
    <source>
        <dbReference type="ARBA" id="ARBA00022832"/>
    </source>
</evidence>
<evidence type="ECO:0000256" key="10">
    <source>
        <dbReference type="ARBA" id="ARBA00023315"/>
    </source>
</evidence>
<feature type="active site" evidence="12">
    <location>
        <position position="248"/>
    </location>
</feature>
<evidence type="ECO:0000256" key="3">
    <source>
        <dbReference type="ARBA" id="ARBA00012333"/>
    </source>
</evidence>
<dbReference type="OrthoDB" id="9815506at2"/>
<feature type="region of interest" description="ACP-binding" evidence="12">
    <location>
        <begin position="249"/>
        <end position="253"/>
    </location>
</feature>
<dbReference type="CDD" id="cd00830">
    <property type="entry name" value="KAS_III"/>
    <property type="match status" value="1"/>
</dbReference>
<dbReference type="EMBL" id="MTAB01000005">
    <property type="protein sequence ID" value="OSI23920.1"/>
    <property type="molecule type" value="Genomic_DNA"/>
</dbReference>
<dbReference type="STRING" id="1931275.BV914_02390"/>
<keyword evidence="10 12" id="KW-0012">Acyltransferase</keyword>
<evidence type="ECO:0000256" key="5">
    <source>
        <dbReference type="ARBA" id="ARBA00022679"/>
    </source>
</evidence>
<dbReference type="AlphaFoldDB" id="A0A1X3DJY2"/>
<keyword evidence="6 12" id="KW-0276">Fatty acid metabolism</keyword>
<dbReference type="FunFam" id="3.40.47.10:FF:000004">
    <property type="entry name" value="3-oxoacyl-[acyl-carrier-protein] synthase 3"/>
    <property type="match status" value="1"/>
</dbReference>
<keyword evidence="8 12" id="KW-0275">Fatty acid biosynthesis</keyword>
<proteinExistence type="inferred from homology"/>
<dbReference type="GO" id="GO:0033818">
    <property type="term" value="F:beta-ketoacyl-acyl-carrier-protein synthase III activity"/>
    <property type="evidence" value="ECO:0007669"/>
    <property type="project" value="UniProtKB-UniRule"/>
</dbReference>
<comment type="similarity">
    <text evidence="2 12">Belongs to the thiolase-like superfamily. FabH family.</text>
</comment>
<reference evidence="16" key="1">
    <citation type="submission" date="2017-01" db="EMBL/GenBank/DDBJ databases">
        <authorList>
            <person name="Mah S.A."/>
            <person name="Swanson W.J."/>
            <person name="Moy G.W."/>
            <person name="Vacquier V.D."/>
        </authorList>
    </citation>
    <scope>NUCLEOTIDE SEQUENCE [LARGE SCALE GENOMIC DNA]</scope>
    <source>
        <strain evidence="16">124861</strain>
    </source>
</reference>
<accession>A0A1X3DJY2</accession>
<evidence type="ECO:0000259" key="14">
    <source>
        <dbReference type="Pfam" id="PF08545"/>
    </source>
</evidence>
<dbReference type="UniPathway" id="UPA00094"/>
<dbReference type="GO" id="GO:0005737">
    <property type="term" value="C:cytoplasm"/>
    <property type="evidence" value="ECO:0007669"/>
    <property type="project" value="UniProtKB-SubCell"/>
</dbReference>
<organism evidence="15 16">
    <name type="scientific">Neisseria dumasiana</name>
    <dbReference type="NCBI Taxonomy" id="1931275"/>
    <lineage>
        <taxon>Bacteria</taxon>
        <taxon>Pseudomonadati</taxon>
        <taxon>Pseudomonadota</taxon>
        <taxon>Betaproteobacteria</taxon>
        <taxon>Neisseriales</taxon>
        <taxon>Neisseriaceae</taxon>
        <taxon>Neisseria</taxon>
    </lineage>
</organism>
<evidence type="ECO:0000313" key="16">
    <source>
        <dbReference type="Proteomes" id="UP000193303"/>
    </source>
</evidence>
<comment type="subunit">
    <text evidence="12">Homodimer.</text>
</comment>
<feature type="active site" evidence="12">
    <location>
        <position position="115"/>
    </location>
</feature>
<comment type="catalytic activity">
    <reaction evidence="11">
        <text>malonyl-[ACP] + acetyl-CoA + H(+) = 3-oxobutanoyl-[ACP] + CO2 + CoA</text>
        <dbReference type="Rhea" id="RHEA:12080"/>
        <dbReference type="Rhea" id="RHEA-COMP:9623"/>
        <dbReference type="Rhea" id="RHEA-COMP:9625"/>
        <dbReference type="ChEBI" id="CHEBI:15378"/>
        <dbReference type="ChEBI" id="CHEBI:16526"/>
        <dbReference type="ChEBI" id="CHEBI:57287"/>
        <dbReference type="ChEBI" id="CHEBI:57288"/>
        <dbReference type="ChEBI" id="CHEBI:78449"/>
        <dbReference type="ChEBI" id="CHEBI:78450"/>
        <dbReference type="EC" id="2.3.1.180"/>
    </reaction>
    <physiologicalReaction direction="left-to-right" evidence="11">
        <dbReference type="Rhea" id="RHEA:12081"/>
    </physiologicalReaction>
</comment>
<dbReference type="NCBIfam" id="TIGR00747">
    <property type="entry name" value="fabH"/>
    <property type="match status" value="1"/>
</dbReference>
<comment type="domain">
    <text evidence="12">The last Arg residue of the ACP-binding site is essential for the weak association between ACP/AcpP and FabH.</text>
</comment>
<dbReference type="Pfam" id="PF08541">
    <property type="entry name" value="ACP_syn_III_C"/>
    <property type="match status" value="1"/>
</dbReference>
<protein>
    <recommendedName>
        <fullName evidence="3 12">Beta-ketoacyl-[acyl-carrier-protein] synthase III</fullName>
        <shortName evidence="12">Beta-ketoacyl-ACP synthase III</shortName>
        <shortName evidence="12">KAS III</shortName>
        <ecNumber evidence="3 12">2.3.1.180</ecNumber>
    </recommendedName>
    <alternativeName>
        <fullName evidence="12">3-oxoacyl-[acyl-carrier-protein] synthase 3</fullName>
    </alternativeName>
    <alternativeName>
        <fullName evidence="12">3-oxoacyl-[acyl-carrier-protein] synthase III</fullName>
    </alternativeName>
</protein>
<gene>
    <name evidence="12" type="primary">fabH</name>
    <name evidence="15" type="ORF">BV912_03435</name>
</gene>
<evidence type="ECO:0000256" key="1">
    <source>
        <dbReference type="ARBA" id="ARBA00005194"/>
    </source>
</evidence>